<name>A0ABT7C481_9MICO</name>
<keyword evidence="2 8" id="KW-0418">Kinase</keyword>
<feature type="compositionally biased region" description="Low complexity" evidence="4">
    <location>
        <begin position="1"/>
        <end position="21"/>
    </location>
</feature>
<gene>
    <name evidence="8" type="ORF">C7K25_00995</name>
</gene>
<sequence>MGTTPGMTPGATRGATAGATRVTETERGEQRNARLASLRYSSVWLVFLAIPAILVALTSDAGPFWDWIAYGALAAFGAVYLCGFVFVPREEMLSESNPWPRWGWFVLILLALVALAALMLPALGLNVFALSPYFAGYGLFLLPLRPGLVWFALVAVVTGGLVWLILGHVDFGAVTGPVIANSFVVIVRLVFAWTATEERTRVELAAVQERAEVSRDVHDILGHTLTVIALKTQLARRTLREDPARAETELDEVLAHTQTALDEVRATVGRLRTPELAAQLAAAKTALATKDIRLVVRGSSDDVAVEHRALFAWAIREGVTNIVRHSGATTCTVTLSRHALVVHDDGIGMAAAEGNGLSGLRRRTEDAGGKLTLEGVDGRGTTLEVRFA</sequence>
<comment type="caution">
    <text evidence="8">The sequence shown here is derived from an EMBL/GenBank/DDBJ whole genome shotgun (WGS) entry which is preliminary data.</text>
</comment>
<dbReference type="Gene3D" id="3.30.565.10">
    <property type="entry name" value="Histidine kinase-like ATPase, C-terminal domain"/>
    <property type="match status" value="1"/>
</dbReference>
<feature type="transmembrane region" description="Helical" evidence="5">
    <location>
        <begin position="172"/>
        <end position="191"/>
    </location>
</feature>
<feature type="region of interest" description="Disordered" evidence="4">
    <location>
        <begin position="1"/>
        <end position="28"/>
    </location>
</feature>
<evidence type="ECO:0000256" key="4">
    <source>
        <dbReference type="SAM" id="MobiDB-lite"/>
    </source>
</evidence>
<keyword evidence="1" id="KW-0808">Transferase</keyword>
<reference evidence="8" key="2">
    <citation type="journal article" date="2022" name="Sci. Rep.">
        <title>In silico prediction of the enzymes involved in the degradation of the herbicide molinate by Gulosibacter molinativorax ON4T.</title>
        <authorList>
            <person name="Lopes A.R."/>
            <person name="Bunin E."/>
            <person name="Viana A.T."/>
            <person name="Froufe H."/>
            <person name="Munoz-Merida A."/>
            <person name="Pinho D."/>
            <person name="Figueiredo J."/>
            <person name="Barroso C."/>
            <person name="Vaz-Moreira I."/>
            <person name="Bellanger X."/>
            <person name="Egas C."/>
            <person name="Nunes O.C."/>
        </authorList>
    </citation>
    <scope>NUCLEOTIDE SEQUENCE</scope>
    <source>
        <strain evidence="8">ON4</strain>
    </source>
</reference>
<proteinExistence type="predicted"/>
<keyword evidence="5" id="KW-1133">Transmembrane helix</keyword>
<dbReference type="InterPro" id="IPR011712">
    <property type="entry name" value="Sig_transdc_His_kin_sub3_dim/P"/>
</dbReference>
<keyword evidence="9" id="KW-1185">Reference proteome</keyword>
<reference evidence="8" key="1">
    <citation type="submission" date="2018-03" db="EMBL/GenBank/DDBJ databases">
        <authorList>
            <person name="Nunes O.C."/>
            <person name="Lopes A.R."/>
            <person name="Froufe H."/>
            <person name="Munoz-Merida A."/>
            <person name="Barroso C."/>
            <person name="Egas C."/>
        </authorList>
    </citation>
    <scope>NUCLEOTIDE SEQUENCE</scope>
    <source>
        <strain evidence="8">ON4</strain>
    </source>
</reference>
<keyword evidence="3" id="KW-0902">Two-component regulatory system</keyword>
<dbReference type="GO" id="GO:0016301">
    <property type="term" value="F:kinase activity"/>
    <property type="evidence" value="ECO:0007669"/>
    <property type="project" value="UniProtKB-KW"/>
</dbReference>
<evidence type="ECO:0000313" key="9">
    <source>
        <dbReference type="Proteomes" id="UP001170379"/>
    </source>
</evidence>
<dbReference type="CDD" id="cd16917">
    <property type="entry name" value="HATPase_UhpB-NarQ-NarX-like"/>
    <property type="match status" value="1"/>
</dbReference>
<evidence type="ECO:0000256" key="1">
    <source>
        <dbReference type="ARBA" id="ARBA00022679"/>
    </source>
</evidence>
<keyword evidence="5" id="KW-0812">Transmembrane</keyword>
<evidence type="ECO:0000256" key="3">
    <source>
        <dbReference type="ARBA" id="ARBA00023012"/>
    </source>
</evidence>
<feature type="transmembrane region" description="Helical" evidence="5">
    <location>
        <begin position="148"/>
        <end position="166"/>
    </location>
</feature>
<dbReference type="RefSeq" id="WP_051266014.1">
    <property type="nucleotide sequence ID" value="NZ_CP028426.1"/>
</dbReference>
<dbReference type="Proteomes" id="UP001170379">
    <property type="component" value="Unassembled WGS sequence"/>
</dbReference>
<dbReference type="InterPro" id="IPR003594">
    <property type="entry name" value="HATPase_dom"/>
</dbReference>
<feature type="domain" description="Signal transduction histidine kinase subgroup 3 dimerisation and phosphoacceptor" evidence="7">
    <location>
        <begin position="209"/>
        <end position="275"/>
    </location>
</feature>
<dbReference type="InterPro" id="IPR050482">
    <property type="entry name" value="Sensor_HK_TwoCompSys"/>
</dbReference>
<dbReference type="SUPFAM" id="SSF55874">
    <property type="entry name" value="ATPase domain of HSP90 chaperone/DNA topoisomerase II/histidine kinase"/>
    <property type="match status" value="1"/>
</dbReference>
<keyword evidence="5" id="KW-0472">Membrane</keyword>
<evidence type="ECO:0000259" key="6">
    <source>
        <dbReference type="Pfam" id="PF02518"/>
    </source>
</evidence>
<dbReference type="Gene3D" id="1.20.5.1930">
    <property type="match status" value="1"/>
</dbReference>
<evidence type="ECO:0000256" key="2">
    <source>
        <dbReference type="ARBA" id="ARBA00022777"/>
    </source>
</evidence>
<dbReference type="InterPro" id="IPR036890">
    <property type="entry name" value="HATPase_C_sf"/>
</dbReference>
<evidence type="ECO:0000256" key="5">
    <source>
        <dbReference type="SAM" id="Phobius"/>
    </source>
</evidence>
<dbReference type="Pfam" id="PF07730">
    <property type="entry name" value="HisKA_3"/>
    <property type="match status" value="1"/>
</dbReference>
<accession>A0ABT7C481</accession>
<evidence type="ECO:0000313" key="8">
    <source>
        <dbReference type="EMBL" id="MDJ1369958.1"/>
    </source>
</evidence>
<feature type="transmembrane region" description="Helical" evidence="5">
    <location>
        <begin position="99"/>
        <end position="117"/>
    </location>
</feature>
<dbReference type="PANTHER" id="PTHR24421:SF63">
    <property type="entry name" value="SENSOR HISTIDINE KINASE DESK"/>
    <property type="match status" value="1"/>
</dbReference>
<feature type="domain" description="Histidine kinase/HSP90-like ATPase" evidence="6">
    <location>
        <begin position="314"/>
        <end position="387"/>
    </location>
</feature>
<dbReference type="EMBL" id="PXVD01000002">
    <property type="protein sequence ID" value="MDJ1369958.1"/>
    <property type="molecule type" value="Genomic_DNA"/>
</dbReference>
<dbReference type="PANTHER" id="PTHR24421">
    <property type="entry name" value="NITRATE/NITRITE SENSOR PROTEIN NARX-RELATED"/>
    <property type="match status" value="1"/>
</dbReference>
<feature type="transmembrane region" description="Helical" evidence="5">
    <location>
        <begin position="37"/>
        <end position="55"/>
    </location>
</feature>
<organism evidence="8 9">
    <name type="scientific">Gulosibacter molinativorax</name>
    <dbReference type="NCBI Taxonomy" id="256821"/>
    <lineage>
        <taxon>Bacteria</taxon>
        <taxon>Bacillati</taxon>
        <taxon>Actinomycetota</taxon>
        <taxon>Actinomycetes</taxon>
        <taxon>Micrococcales</taxon>
        <taxon>Microbacteriaceae</taxon>
        <taxon>Gulosibacter</taxon>
    </lineage>
</organism>
<evidence type="ECO:0000259" key="7">
    <source>
        <dbReference type="Pfam" id="PF07730"/>
    </source>
</evidence>
<dbReference type="Pfam" id="PF02518">
    <property type="entry name" value="HATPase_c"/>
    <property type="match status" value="1"/>
</dbReference>
<protein>
    <submittedName>
        <fullName evidence="8">Two-component sensor histidine kinase</fullName>
    </submittedName>
</protein>
<feature type="transmembrane region" description="Helical" evidence="5">
    <location>
        <begin position="67"/>
        <end position="87"/>
    </location>
</feature>